<dbReference type="EMBL" id="JADBEF010000001">
    <property type="protein sequence ID" value="MBE1561956.1"/>
    <property type="molecule type" value="Genomic_DNA"/>
</dbReference>
<comment type="caution">
    <text evidence="1">The sequence shown here is derived from an EMBL/GenBank/DDBJ whole genome shotgun (WGS) entry which is preliminary data.</text>
</comment>
<name>A0ABR9KJJ4_9ACTN</name>
<gene>
    <name evidence="1" type="ORF">H4W81_004735</name>
</gene>
<accession>A0ABR9KJJ4</accession>
<proteinExistence type="predicted"/>
<sequence>MTLPSTPDPSAKTPGDFFGRENSYGNGKLWVGGLAPKGVIEADASFIQPDGWIHQKFGWWRASAGDLKITGRRLDGPAAPARSEVPEGYGDTGFQATGVYFPVAGCWEITGRVGPDSLTFVTSVIKTAR</sequence>
<keyword evidence="2" id="KW-1185">Reference proteome</keyword>
<reference evidence="1 2" key="1">
    <citation type="submission" date="2020-10" db="EMBL/GenBank/DDBJ databases">
        <title>Sequencing the genomes of 1000 actinobacteria strains.</title>
        <authorList>
            <person name="Klenk H.-P."/>
        </authorList>
    </citation>
    <scope>NUCLEOTIDE SEQUENCE [LARGE SCALE GENOMIC DNA]</scope>
    <source>
        <strain evidence="1 2">DSM 43748</strain>
    </source>
</reference>
<evidence type="ECO:0000313" key="2">
    <source>
        <dbReference type="Proteomes" id="UP000661607"/>
    </source>
</evidence>
<evidence type="ECO:0000313" key="1">
    <source>
        <dbReference type="EMBL" id="MBE1561956.1"/>
    </source>
</evidence>
<protein>
    <submittedName>
        <fullName evidence="1">Uncharacterized protein</fullName>
    </submittedName>
</protein>
<dbReference type="Proteomes" id="UP000661607">
    <property type="component" value="Unassembled WGS sequence"/>
</dbReference>
<organism evidence="1 2">
    <name type="scientific">Nonomuraea africana</name>
    <dbReference type="NCBI Taxonomy" id="46171"/>
    <lineage>
        <taxon>Bacteria</taxon>
        <taxon>Bacillati</taxon>
        <taxon>Actinomycetota</taxon>
        <taxon>Actinomycetes</taxon>
        <taxon>Streptosporangiales</taxon>
        <taxon>Streptosporangiaceae</taxon>
        <taxon>Nonomuraea</taxon>
    </lineage>
</organism>